<dbReference type="PANTHER" id="PTHR23513:SF9">
    <property type="entry name" value="ENTEROBACTIN EXPORTER ENTS"/>
    <property type="match status" value="1"/>
</dbReference>
<feature type="transmembrane region" description="Helical" evidence="7">
    <location>
        <begin position="251"/>
        <end position="274"/>
    </location>
</feature>
<dbReference type="Pfam" id="PF05977">
    <property type="entry name" value="MFS_3"/>
    <property type="match status" value="1"/>
</dbReference>
<feature type="transmembrane region" description="Helical" evidence="7">
    <location>
        <begin position="375"/>
        <end position="394"/>
    </location>
</feature>
<evidence type="ECO:0000256" key="1">
    <source>
        <dbReference type="ARBA" id="ARBA00004651"/>
    </source>
</evidence>
<protein>
    <submittedName>
        <fullName evidence="8">Major facilitator superfamily (MFS) transporter</fullName>
    </submittedName>
</protein>
<evidence type="ECO:0000256" key="3">
    <source>
        <dbReference type="ARBA" id="ARBA00022475"/>
    </source>
</evidence>
<dbReference type="EnsemblBacteria" id="ABF42461">
    <property type="protein sequence ID" value="ABF42461"/>
    <property type="gene ID" value="Acid345_3460"/>
</dbReference>
<comment type="subcellular location">
    <subcellularLocation>
        <location evidence="1">Cell membrane</location>
        <topology evidence="1">Multi-pass membrane protein</topology>
    </subcellularLocation>
</comment>
<evidence type="ECO:0000256" key="6">
    <source>
        <dbReference type="ARBA" id="ARBA00023136"/>
    </source>
</evidence>
<feature type="transmembrane region" description="Helical" evidence="7">
    <location>
        <begin position="214"/>
        <end position="245"/>
    </location>
</feature>
<feature type="transmembrane region" description="Helical" evidence="7">
    <location>
        <begin position="79"/>
        <end position="99"/>
    </location>
</feature>
<dbReference type="Proteomes" id="UP000002432">
    <property type="component" value="Chromosome"/>
</dbReference>
<accession>Q1IKY9</accession>
<evidence type="ECO:0000256" key="7">
    <source>
        <dbReference type="SAM" id="Phobius"/>
    </source>
</evidence>
<dbReference type="InterPro" id="IPR036259">
    <property type="entry name" value="MFS_trans_sf"/>
</dbReference>
<feature type="transmembrane region" description="Helical" evidence="7">
    <location>
        <begin position="142"/>
        <end position="167"/>
    </location>
</feature>
<keyword evidence="4 7" id="KW-0812">Transmembrane</keyword>
<proteinExistence type="predicted"/>
<dbReference type="HOGENOM" id="CLU_034180_11_0_0"/>
<dbReference type="Gene3D" id="1.20.1250.20">
    <property type="entry name" value="MFS general substrate transporter like domains"/>
    <property type="match status" value="1"/>
</dbReference>
<keyword evidence="3" id="KW-1003">Cell membrane</keyword>
<keyword evidence="5 7" id="KW-1133">Transmembrane helix</keyword>
<evidence type="ECO:0000313" key="8">
    <source>
        <dbReference type="EMBL" id="ABF42461.1"/>
    </source>
</evidence>
<sequence>MASGSRAAFQYPAFRYFQMARFLVVSAMEMQSVAVGWQVYEITRRPLDLGLVGLAQFLPGILLFLLAGHTADRLPRHRIVARCYAAFALCSALLLMFTARGLHNVRPIYVVLVLIGIVRAFNGPAGQSLMPQLVSAEDFPNAAAWGSSIFNTATILGPALGGLLYGITGPKNVYLIATISFVFAFVSALFITVQSAQRPRGTASLRTVLAGFDYLWHNQIVLGAISLDLFAVLLGGAVALLPVYAREILRVGPWGLGILRSAPGVGAVLMALVLAHRPLRKRAGAVMLWCVAIFGVATIVFGLSRSVMLSLITLLTVGASDMVSVIVRSTLVQLNTPDEMRGRVSAVNMLFIGASNEFGQFESGITAQWLGTVPAVVWGGVGTLVVVAVWSVLFPRLRRVDSLTEQPNMLPAEPAVTADPN</sequence>
<dbReference type="eggNOG" id="COG0477">
    <property type="taxonomic scope" value="Bacteria"/>
</dbReference>
<evidence type="ECO:0000313" key="9">
    <source>
        <dbReference type="Proteomes" id="UP000002432"/>
    </source>
</evidence>
<feature type="transmembrane region" description="Helical" evidence="7">
    <location>
        <begin position="105"/>
        <end position="121"/>
    </location>
</feature>
<feature type="transmembrane region" description="Helical" evidence="7">
    <location>
        <begin position="286"/>
        <end position="304"/>
    </location>
</feature>
<dbReference type="CDD" id="cd06173">
    <property type="entry name" value="MFS_MefA_like"/>
    <property type="match status" value="1"/>
</dbReference>
<organism evidence="8 9">
    <name type="scientific">Koribacter versatilis (strain Ellin345)</name>
    <dbReference type="NCBI Taxonomy" id="204669"/>
    <lineage>
        <taxon>Bacteria</taxon>
        <taxon>Pseudomonadati</taxon>
        <taxon>Acidobacteriota</taxon>
        <taxon>Terriglobia</taxon>
        <taxon>Terriglobales</taxon>
        <taxon>Candidatus Korobacteraceae</taxon>
        <taxon>Candidatus Korobacter</taxon>
    </lineage>
</organism>
<evidence type="ECO:0000256" key="5">
    <source>
        <dbReference type="ARBA" id="ARBA00022989"/>
    </source>
</evidence>
<evidence type="ECO:0000256" key="4">
    <source>
        <dbReference type="ARBA" id="ARBA00022692"/>
    </source>
</evidence>
<keyword evidence="9" id="KW-1185">Reference proteome</keyword>
<feature type="transmembrane region" description="Helical" evidence="7">
    <location>
        <begin position="173"/>
        <end position="193"/>
    </location>
</feature>
<dbReference type="STRING" id="204669.Acid345_3460"/>
<dbReference type="InterPro" id="IPR010290">
    <property type="entry name" value="TM_effector"/>
</dbReference>
<feature type="transmembrane region" description="Helical" evidence="7">
    <location>
        <begin position="46"/>
        <end position="67"/>
    </location>
</feature>
<name>Q1IKY9_KORVE</name>
<dbReference type="SUPFAM" id="SSF103473">
    <property type="entry name" value="MFS general substrate transporter"/>
    <property type="match status" value="1"/>
</dbReference>
<dbReference type="RefSeq" id="WP_011524260.1">
    <property type="nucleotide sequence ID" value="NC_008009.1"/>
</dbReference>
<gene>
    <name evidence="8" type="ordered locus">Acid345_3460</name>
</gene>
<dbReference type="PANTHER" id="PTHR23513">
    <property type="entry name" value="INTEGRAL MEMBRANE EFFLUX PROTEIN-RELATED"/>
    <property type="match status" value="1"/>
</dbReference>
<dbReference type="OrthoDB" id="9775268at2"/>
<dbReference type="EMBL" id="CP000360">
    <property type="protein sequence ID" value="ABF42461.1"/>
    <property type="molecule type" value="Genomic_DNA"/>
</dbReference>
<dbReference type="GO" id="GO:0005886">
    <property type="term" value="C:plasma membrane"/>
    <property type="evidence" value="ECO:0007669"/>
    <property type="project" value="UniProtKB-SubCell"/>
</dbReference>
<dbReference type="KEGG" id="aba:Acid345_3460"/>
<keyword evidence="6 7" id="KW-0472">Membrane</keyword>
<keyword evidence="2" id="KW-0813">Transport</keyword>
<dbReference type="AlphaFoldDB" id="Q1IKY9"/>
<evidence type="ECO:0000256" key="2">
    <source>
        <dbReference type="ARBA" id="ARBA00022448"/>
    </source>
</evidence>
<reference evidence="8 9" key="1">
    <citation type="journal article" date="2009" name="Appl. Environ. Microbiol.">
        <title>Three genomes from the phylum Acidobacteria provide insight into the lifestyles of these microorganisms in soils.</title>
        <authorList>
            <person name="Ward N.L."/>
            <person name="Challacombe J.F."/>
            <person name="Janssen P.H."/>
            <person name="Henrissat B."/>
            <person name="Coutinho P.M."/>
            <person name="Wu M."/>
            <person name="Xie G."/>
            <person name="Haft D.H."/>
            <person name="Sait M."/>
            <person name="Badger J."/>
            <person name="Barabote R.D."/>
            <person name="Bradley B."/>
            <person name="Brettin T.S."/>
            <person name="Brinkac L.M."/>
            <person name="Bruce D."/>
            <person name="Creasy T."/>
            <person name="Daugherty S.C."/>
            <person name="Davidsen T.M."/>
            <person name="DeBoy R.T."/>
            <person name="Detter J.C."/>
            <person name="Dodson R.J."/>
            <person name="Durkin A.S."/>
            <person name="Ganapathy A."/>
            <person name="Gwinn-Giglio M."/>
            <person name="Han C.S."/>
            <person name="Khouri H."/>
            <person name="Kiss H."/>
            <person name="Kothari S.P."/>
            <person name="Madupu R."/>
            <person name="Nelson K.E."/>
            <person name="Nelson W.C."/>
            <person name="Paulsen I."/>
            <person name="Penn K."/>
            <person name="Ren Q."/>
            <person name="Rosovitz M.J."/>
            <person name="Selengut J.D."/>
            <person name="Shrivastava S."/>
            <person name="Sullivan S.A."/>
            <person name="Tapia R."/>
            <person name="Thompson L.S."/>
            <person name="Watkins K.L."/>
            <person name="Yang Q."/>
            <person name="Yu C."/>
            <person name="Zafar N."/>
            <person name="Zhou L."/>
            <person name="Kuske C.R."/>
        </authorList>
    </citation>
    <scope>NUCLEOTIDE SEQUENCE [LARGE SCALE GENOMIC DNA]</scope>
    <source>
        <strain evidence="8 9">Ellin345</strain>
    </source>
</reference>